<proteinExistence type="predicted"/>
<sequence>MLFVIVSVFAMFLLLLLFYVYLRGSRRRMQEESEDGGLRVGEKPPVTAGSVNFTDR</sequence>
<protein>
    <submittedName>
        <fullName evidence="3">Uncharacterized protein</fullName>
    </submittedName>
</protein>
<feature type="transmembrane region" description="Helical" evidence="2">
    <location>
        <begin position="6"/>
        <end position="22"/>
    </location>
</feature>
<keyword evidence="2" id="KW-0472">Membrane</keyword>
<name>A0AAP0BW11_9ASPA</name>
<reference evidence="3 4" key="1">
    <citation type="journal article" date="2022" name="Nat. Plants">
        <title>Genomes of leafy and leafless Platanthera orchids illuminate the evolution of mycoheterotrophy.</title>
        <authorList>
            <person name="Li M.H."/>
            <person name="Liu K.W."/>
            <person name="Li Z."/>
            <person name="Lu H.C."/>
            <person name="Ye Q.L."/>
            <person name="Zhang D."/>
            <person name="Wang J.Y."/>
            <person name="Li Y.F."/>
            <person name="Zhong Z.M."/>
            <person name="Liu X."/>
            <person name="Yu X."/>
            <person name="Liu D.K."/>
            <person name="Tu X.D."/>
            <person name="Liu B."/>
            <person name="Hao Y."/>
            <person name="Liao X.Y."/>
            <person name="Jiang Y.T."/>
            <person name="Sun W.H."/>
            <person name="Chen J."/>
            <person name="Chen Y.Q."/>
            <person name="Ai Y."/>
            <person name="Zhai J.W."/>
            <person name="Wu S.S."/>
            <person name="Zhou Z."/>
            <person name="Hsiao Y.Y."/>
            <person name="Wu W.L."/>
            <person name="Chen Y.Y."/>
            <person name="Lin Y.F."/>
            <person name="Hsu J.L."/>
            <person name="Li C.Y."/>
            <person name="Wang Z.W."/>
            <person name="Zhao X."/>
            <person name="Zhong W.Y."/>
            <person name="Ma X.K."/>
            <person name="Ma L."/>
            <person name="Huang J."/>
            <person name="Chen G.Z."/>
            <person name="Huang M.Z."/>
            <person name="Huang L."/>
            <person name="Peng D.H."/>
            <person name="Luo Y.B."/>
            <person name="Zou S.Q."/>
            <person name="Chen S.P."/>
            <person name="Lan S."/>
            <person name="Tsai W.C."/>
            <person name="Van de Peer Y."/>
            <person name="Liu Z.J."/>
        </authorList>
    </citation>
    <scope>NUCLEOTIDE SEQUENCE [LARGE SCALE GENOMIC DNA]</scope>
    <source>
        <strain evidence="3">Lor287</strain>
    </source>
</reference>
<evidence type="ECO:0000256" key="2">
    <source>
        <dbReference type="SAM" id="Phobius"/>
    </source>
</evidence>
<gene>
    <name evidence="3" type="ORF">KSP39_PZI004070</name>
</gene>
<dbReference type="AlphaFoldDB" id="A0AAP0BW11"/>
<keyword evidence="4" id="KW-1185">Reference proteome</keyword>
<dbReference type="EMBL" id="JBBWWQ010000003">
    <property type="protein sequence ID" value="KAK8952103.1"/>
    <property type="molecule type" value="Genomic_DNA"/>
</dbReference>
<keyword evidence="2" id="KW-0812">Transmembrane</keyword>
<evidence type="ECO:0000256" key="1">
    <source>
        <dbReference type="SAM" id="MobiDB-lite"/>
    </source>
</evidence>
<feature type="region of interest" description="Disordered" evidence="1">
    <location>
        <begin position="32"/>
        <end position="56"/>
    </location>
</feature>
<accession>A0AAP0BW11</accession>
<keyword evidence="2" id="KW-1133">Transmembrane helix</keyword>
<feature type="compositionally biased region" description="Basic and acidic residues" evidence="1">
    <location>
        <begin position="32"/>
        <end position="42"/>
    </location>
</feature>
<evidence type="ECO:0000313" key="4">
    <source>
        <dbReference type="Proteomes" id="UP001418222"/>
    </source>
</evidence>
<organism evidence="3 4">
    <name type="scientific">Platanthera zijinensis</name>
    <dbReference type="NCBI Taxonomy" id="2320716"/>
    <lineage>
        <taxon>Eukaryota</taxon>
        <taxon>Viridiplantae</taxon>
        <taxon>Streptophyta</taxon>
        <taxon>Embryophyta</taxon>
        <taxon>Tracheophyta</taxon>
        <taxon>Spermatophyta</taxon>
        <taxon>Magnoliopsida</taxon>
        <taxon>Liliopsida</taxon>
        <taxon>Asparagales</taxon>
        <taxon>Orchidaceae</taxon>
        <taxon>Orchidoideae</taxon>
        <taxon>Orchideae</taxon>
        <taxon>Orchidinae</taxon>
        <taxon>Platanthera</taxon>
    </lineage>
</organism>
<evidence type="ECO:0000313" key="3">
    <source>
        <dbReference type="EMBL" id="KAK8952103.1"/>
    </source>
</evidence>
<dbReference type="Proteomes" id="UP001418222">
    <property type="component" value="Unassembled WGS sequence"/>
</dbReference>
<comment type="caution">
    <text evidence="3">The sequence shown here is derived from an EMBL/GenBank/DDBJ whole genome shotgun (WGS) entry which is preliminary data.</text>
</comment>